<evidence type="ECO:0000256" key="3">
    <source>
        <dbReference type="SAM" id="MobiDB-lite"/>
    </source>
</evidence>
<dbReference type="KEGG" id="aalg:AREALGSMS7_03505"/>
<dbReference type="PANTHER" id="PTHR10199">
    <property type="entry name" value="THROMBOSPONDIN"/>
    <property type="match status" value="1"/>
</dbReference>
<evidence type="ECO:0000313" key="6">
    <source>
        <dbReference type="Proteomes" id="UP000204551"/>
    </source>
</evidence>
<evidence type="ECO:0000256" key="1">
    <source>
        <dbReference type="ARBA" id="ARBA00022729"/>
    </source>
</evidence>
<dbReference type="PROSITE" id="PS50268">
    <property type="entry name" value="CADHERIN_2"/>
    <property type="match status" value="1"/>
</dbReference>
<dbReference type="NCBIfam" id="TIGR02167">
    <property type="entry name" value="Liste_lipo_26"/>
    <property type="match status" value="5"/>
</dbReference>
<feature type="region of interest" description="Disordered" evidence="3">
    <location>
        <begin position="1176"/>
        <end position="1519"/>
    </location>
</feature>
<dbReference type="InterPro" id="IPR015919">
    <property type="entry name" value="Cadherin-like_sf"/>
</dbReference>
<dbReference type="Pfam" id="PF00028">
    <property type="entry name" value="Cadherin"/>
    <property type="match status" value="1"/>
</dbReference>
<dbReference type="EC" id="3.2.1.158" evidence="5"/>
<dbReference type="GO" id="GO:0007156">
    <property type="term" value="P:homophilic cell adhesion via plasma membrane adhesion molecules"/>
    <property type="evidence" value="ECO:0007669"/>
    <property type="project" value="InterPro"/>
</dbReference>
<dbReference type="SUPFAM" id="SSF50956">
    <property type="entry name" value="Thermostable phytase (3-phytase)"/>
    <property type="match status" value="1"/>
</dbReference>
<dbReference type="SUPFAM" id="SSF103647">
    <property type="entry name" value="TSP type-3 repeat"/>
    <property type="match status" value="2"/>
</dbReference>
<dbReference type="NCBIfam" id="TIGR04131">
    <property type="entry name" value="Bac_Flav_CTERM"/>
    <property type="match status" value="1"/>
</dbReference>
<dbReference type="InterPro" id="IPR026341">
    <property type="entry name" value="T9SS_type_B"/>
</dbReference>
<dbReference type="EMBL" id="CP022515">
    <property type="protein sequence ID" value="ASO06926.1"/>
    <property type="molecule type" value="Genomic_DNA"/>
</dbReference>
<dbReference type="InterPro" id="IPR005046">
    <property type="entry name" value="DUF285"/>
</dbReference>
<keyword evidence="1" id="KW-0732">Signal</keyword>
<dbReference type="Gene3D" id="2.60.40.60">
    <property type="entry name" value="Cadherins"/>
    <property type="match status" value="1"/>
</dbReference>
<proteinExistence type="predicted"/>
<dbReference type="GO" id="GO:0005509">
    <property type="term" value="F:calcium ion binding"/>
    <property type="evidence" value="ECO:0007669"/>
    <property type="project" value="InterPro"/>
</dbReference>
<keyword evidence="5" id="KW-0378">Hydrolase</keyword>
<evidence type="ECO:0000313" key="5">
    <source>
        <dbReference type="EMBL" id="ASO06926.1"/>
    </source>
</evidence>
<feature type="compositionally biased region" description="Low complexity" evidence="3">
    <location>
        <begin position="1498"/>
        <end position="1509"/>
    </location>
</feature>
<feature type="compositionally biased region" description="Acidic residues" evidence="3">
    <location>
        <begin position="1188"/>
        <end position="1496"/>
    </location>
</feature>
<accession>A0A221V0P0</accession>
<dbReference type="SUPFAM" id="SSF49313">
    <property type="entry name" value="Cadherin-like"/>
    <property type="match status" value="1"/>
</dbReference>
<dbReference type="Pfam" id="PF13585">
    <property type="entry name" value="CHU_C"/>
    <property type="match status" value="1"/>
</dbReference>
<dbReference type="InterPro" id="IPR003367">
    <property type="entry name" value="Thrombospondin_3-like_rpt"/>
</dbReference>
<dbReference type="Proteomes" id="UP000204551">
    <property type="component" value="Chromosome"/>
</dbReference>
<evidence type="ECO:0000259" key="4">
    <source>
        <dbReference type="PROSITE" id="PS50268"/>
    </source>
</evidence>
<dbReference type="InterPro" id="IPR028974">
    <property type="entry name" value="TSP_type-3_rpt"/>
</dbReference>
<dbReference type="CDD" id="cd11304">
    <property type="entry name" value="Cadherin_repeat"/>
    <property type="match status" value="1"/>
</dbReference>
<gene>
    <name evidence="5" type="ORF">AREALGSMS7_03505</name>
</gene>
<dbReference type="SMART" id="SM00112">
    <property type="entry name" value="CA"/>
    <property type="match status" value="1"/>
</dbReference>
<dbReference type="InterPro" id="IPR011889">
    <property type="entry name" value="Liste_lipo_26"/>
</dbReference>
<name>A0A221V0P0_9FLAO</name>
<dbReference type="Pfam" id="PF03382">
    <property type="entry name" value="DUF285"/>
    <property type="match status" value="2"/>
</dbReference>
<protein>
    <submittedName>
        <fullName evidence="5">Alpha-agarase</fullName>
        <ecNumber evidence="5">3.2.1.158</ecNumber>
    </submittedName>
</protein>
<keyword evidence="2" id="KW-0106">Calcium</keyword>
<feature type="domain" description="Cadherin" evidence="4">
    <location>
        <begin position="306"/>
        <end position="405"/>
    </location>
</feature>
<organism evidence="5 6">
    <name type="scientific">Arenibacter algicola</name>
    <dbReference type="NCBI Taxonomy" id="616991"/>
    <lineage>
        <taxon>Bacteria</taxon>
        <taxon>Pseudomonadati</taxon>
        <taxon>Bacteroidota</taxon>
        <taxon>Flavobacteriia</taxon>
        <taxon>Flavobacteriales</taxon>
        <taxon>Flavobacteriaceae</taxon>
        <taxon>Arenibacter</taxon>
    </lineage>
</organism>
<sequence length="1625" mass="175087">MNFSFPHRNQFIFKLGFLLLVLFGFQIIVAQTTPVFTNPLGVQDFSSANFITSKYLTSSTTTRKLGLEFSNDGSKMYSIGFDDDFIIEYTLSTPYSVSTANRTFELNVVANGEWPRGLAFNADGTKMFIKSGRTKTIYAYDLATPYDLSTAIIGTDSFDLNPYTTINVEGVDFNPDGTRMYLTNSRTNSSSIEQFDLSIPFQISTASYSGTKDISSRFSGSVYGITFGNGGTQMFIGHYSDGRVVEYSLSTPYDVSTATLTANNGNVFSLSTPTDIVFSTAFDKVFIFRYGQSSVYEYTIGNKSLEFPENGTAIVTDVDANDGDGGTSDSGITYSLASGGDNDLFNLNTSTGELTFVSPPDYETPIDANTDNSYNITVTATDGDGSTQLDIIIEVTNLDETNPTLVLTGDFTKATDSDNCFYTVQGTEFDPSTATDDSGSLASLTYSLQKMTPNPNLIEENFDTGSWDANNFELGTNTGSVVNGTYKSDTSSRGTLRTAAEFVPTLANPLYVSATLSYTGGEGIAFVGTRSTGEQPSGQFNSEPQGLNLRIHNFNDGQTSTATGYDLQPRPGNAFYTNPVRFEIIDDGASMSVTMTNLVTGDSHSFSYNTNYTSGSNRVVFSGDYSVSWDDIQISIGAHEYIQEYQNGSNSVAGITLEPGENIIVWSAEDAAGNAVSKSQVITVEDTIDPVVVTQNMTITLDNNGEASIIPSEINNNSTDNCGIDTLTLNKQNFTATDTGDNTVTLTVTDINGNSHSETAIVTVINTDVNNDGLHDEAFVTTWKTDNPGSTNSTSIMIPAIGGGYNYDVDWDGDGIFDEFGLTSSSTHDYGTPGTYTVQIKGNFPRITFFGGGDSQKLLTIEQWGAIEWATMSMAFRNCVNLTIPATDVPDLSAVSDMSLMFNNATSLNADIGSWDVSNVTNMHSLFQGASNFNQDIGSWDVSSVTDMYYMFKDANTFNQDIGSWNVSNVTSMGGMFENATSFNQDIGSWDVSSVIRMDYMFAYNSVFNQDIGGWNVSAVNNMFAMFSGSSSFNQDIGSWDVSSATDMIYMFYNATSFNQDIGSWDVSNLLGTSFMFQGASNFDQDLGDWVLTNNYQMVSMFDGTSLSVANYDSFLIGLSQVTPLYPNSGARLGASNAQYCNAVAARQILTDTYGITITDAGQYCDTDEDGIVDSSDNCPLIANADQADNDVDGEGDVCDTDDDNDGTPDTEDAFPFDPTEDTDSDNDGTGDNADTDDDNDGTPDAEDAFPLDPTEDTDTDNDGTGDNADTDDDNDGTPDTEDAFPLDPTEDTDTDNDGTGDNADTDDDNDGTPDAEDAFPLDPTEDTDTDNDGTGDNADTDDDNDGTPDAEDAFPLDPTEDTDTDNDGTGDNADTDDDNDGTPDAEDAFPLDPTEDTDTDNDGTGDNADTDDDNDGTPDAEDAFPLDPTEDTDTDNDGTGDNADTDDDNDGTLDTEDAFPLDPTEDTDTDDDGTGDNADLDDDGDGQSDEDETDCGSDPLDASSISADADNDSIPDCVDGDFEIEDNDPDIEEEGSIVCAQAFTPNGDNINDTWIIQGIEKFPSAVVTVFNRYGNEVFKTTNYNNNWDGRRRSNSEKLPPGSYYFVIDLHNGKAPVNGWLFLNY</sequence>
<dbReference type="InterPro" id="IPR002126">
    <property type="entry name" value="Cadherin-like_dom"/>
</dbReference>
<keyword evidence="5" id="KW-0326">Glycosidase</keyword>
<evidence type="ECO:0000256" key="2">
    <source>
        <dbReference type="ARBA" id="ARBA00022837"/>
    </source>
</evidence>
<dbReference type="Gene3D" id="4.10.1080.10">
    <property type="entry name" value="TSP type-3 repeat"/>
    <property type="match status" value="2"/>
</dbReference>
<dbReference type="Pfam" id="PF02412">
    <property type="entry name" value="TSP_3"/>
    <property type="match status" value="3"/>
</dbReference>
<dbReference type="PANTHER" id="PTHR10199:SF100">
    <property type="entry name" value="THROMBOSPONDIN, ISOFORM A"/>
    <property type="match status" value="1"/>
</dbReference>
<feature type="compositionally biased region" description="Acidic residues" evidence="3">
    <location>
        <begin position="1510"/>
        <end position="1519"/>
    </location>
</feature>
<dbReference type="GO" id="GO:0016020">
    <property type="term" value="C:membrane"/>
    <property type="evidence" value="ECO:0007669"/>
    <property type="project" value="InterPro"/>
</dbReference>
<reference evidence="5 6" key="1">
    <citation type="submission" date="2017-07" db="EMBL/GenBank/DDBJ databases">
        <title>Genome Sequence of Arenibacter algicola Strain SMS7 Isolated from a culture of the Diatom Skeletonema marinoi.</title>
        <authorList>
            <person name="Topel M."/>
            <person name="Pinder M.I.M."/>
            <person name="Johansson O.N."/>
            <person name="Kourtchenko O."/>
            <person name="Godhe A."/>
            <person name="Clarke A.K."/>
        </authorList>
    </citation>
    <scope>NUCLEOTIDE SEQUENCE [LARGE SCALE GENOMIC DNA]</scope>
    <source>
        <strain evidence="5 6">SMS7</strain>
    </source>
</reference>
<dbReference type="GO" id="GO:0033953">
    <property type="term" value="F:alpha-agarase activity"/>
    <property type="evidence" value="ECO:0007669"/>
    <property type="project" value="UniProtKB-EC"/>
</dbReference>